<evidence type="ECO:0000256" key="1">
    <source>
        <dbReference type="ARBA" id="ARBA00022559"/>
    </source>
</evidence>
<dbReference type="InterPro" id="IPR000073">
    <property type="entry name" value="AB_hydrolase_1"/>
</dbReference>
<evidence type="ECO:0000256" key="2">
    <source>
        <dbReference type="ARBA" id="ARBA00038128"/>
    </source>
</evidence>
<dbReference type="RefSeq" id="WP_092598992.1">
    <property type="nucleotide sequence ID" value="NZ_FNJR01000003.1"/>
</dbReference>
<dbReference type="InterPro" id="IPR000639">
    <property type="entry name" value="Epox_hydrolase-like"/>
</dbReference>
<gene>
    <name evidence="4" type="ORF">SAMN04487905_103209</name>
</gene>
<keyword evidence="5" id="KW-1185">Reference proteome</keyword>
<dbReference type="PANTHER" id="PTHR43433">
    <property type="entry name" value="HYDROLASE, ALPHA/BETA FOLD FAMILY PROTEIN"/>
    <property type="match status" value="1"/>
</dbReference>
<protein>
    <submittedName>
        <fullName evidence="4">Non-heme chloroperoxidase</fullName>
    </submittedName>
</protein>
<dbReference type="PRINTS" id="PR00412">
    <property type="entry name" value="EPOXHYDRLASE"/>
</dbReference>
<dbReference type="PRINTS" id="PR00111">
    <property type="entry name" value="ABHYDROLASE"/>
</dbReference>
<sequence>MPTFETHDGAEIFYKDWGDGPPVIFIHGWPLNADAWDDQLNAVAERGFRAIAHDRRGHGRSTQTWYGNDNDTWADDLSRLIETLDLRGVTLVAHSMGGGELSRYVGRHGTSRLDRAVLLAAVPPLMLRTASNPEGTPIDVFDGIREGMRRERSQFWQDLTETFFGSNRPGNNVTQGNKDAFWLMAMRQGLKAGLDCVKQFSETDFTEDLRRFDIPTLVVHGDDDQIVPIEASARKSAEIIPDATLKVYPGAGHGLANVPGDKEKFNEDLLNFLKG</sequence>
<evidence type="ECO:0000313" key="5">
    <source>
        <dbReference type="Proteomes" id="UP000199497"/>
    </source>
</evidence>
<dbReference type="AlphaFoldDB" id="A0A1H0RRZ8"/>
<reference evidence="5" key="1">
    <citation type="submission" date="2016-10" db="EMBL/GenBank/DDBJ databases">
        <authorList>
            <person name="Varghese N."/>
            <person name="Submissions S."/>
        </authorList>
    </citation>
    <scope>NUCLEOTIDE SEQUENCE [LARGE SCALE GENOMIC DNA]</scope>
    <source>
        <strain evidence="5">DSM 46732</strain>
    </source>
</reference>
<dbReference type="Pfam" id="PF00561">
    <property type="entry name" value="Abhydrolase_1"/>
    <property type="match status" value="1"/>
</dbReference>
<dbReference type="GO" id="GO:0004601">
    <property type="term" value="F:peroxidase activity"/>
    <property type="evidence" value="ECO:0007669"/>
    <property type="project" value="UniProtKB-KW"/>
</dbReference>
<dbReference type="Proteomes" id="UP000199497">
    <property type="component" value="Unassembled WGS sequence"/>
</dbReference>
<organism evidence="4 5">
    <name type="scientific">Actinopolyspora xinjiangensis</name>
    <dbReference type="NCBI Taxonomy" id="405564"/>
    <lineage>
        <taxon>Bacteria</taxon>
        <taxon>Bacillati</taxon>
        <taxon>Actinomycetota</taxon>
        <taxon>Actinomycetes</taxon>
        <taxon>Actinopolysporales</taxon>
        <taxon>Actinopolysporaceae</taxon>
        <taxon>Actinopolyspora</taxon>
    </lineage>
</organism>
<dbReference type="SUPFAM" id="SSF53474">
    <property type="entry name" value="alpha/beta-Hydrolases"/>
    <property type="match status" value="1"/>
</dbReference>
<proteinExistence type="inferred from homology"/>
<dbReference type="PANTHER" id="PTHR43433:SF3">
    <property type="entry name" value="NON-HEME CHLOROPEROXIDASE"/>
    <property type="match status" value="1"/>
</dbReference>
<dbReference type="EMBL" id="FNJR01000003">
    <property type="protein sequence ID" value="SDP32284.1"/>
    <property type="molecule type" value="Genomic_DNA"/>
</dbReference>
<comment type="similarity">
    <text evidence="2">Belongs to the AB hydrolase superfamily. Bacterial non-heme haloperoxidase / perhydrolase family.</text>
</comment>
<dbReference type="InterPro" id="IPR050471">
    <property type="entry name" value="AB_hydrolase"/>
</dbReference>
<feature type="domain" description="AB hydrolase-1" evidence="3">
    <location>
        <begin position="21"/>
        <end position="253"/>
    </location>
</feature>
<evidence type="ECO:0000259" key="3">
    <source>
        <dbReference type="Pfam" id="PF00561"/>
    </source>
</evidence>
<dbReference type="FunFam" id="3.40.50.1820:FF:000205">
    <property type="entry name" value="Non-haem bromoperoxidase BPO-A2"/>
    <property type="match status" value="1"/>
</dbReference>
<name>A0A1H0RRZ8_9ACTN</name>
<dbReference type="OrthoDB" id="9785847at2"/>
<accession>A0A1H0RRZ8</accession>
<dbReference type="Gene3D" id="3.40.50.1820">
    <property type="entry name" value="alpha/beta hydrolase"/>
    <property type="match status" value="1"/>
</dbReference>
<dbReference type="InterPro" id="IPR029058">
    <property type="entry name" value="AB_hydrolase_fold"/>
</dbReference>
<keyword evidence="1 4" id="KW-0560">Oxidoreductase</keyword>
<keyword evidence="1 4" id="KW-0575">Peroxidase</keyword>
<evidence type="ECO:0000313" key="4">
    <source>
        <dbReference type="EMBL" id="SDP32284.1"/>
    </source>
</evidence>
<dbReference type="STRING" id="405564.SAMN04487905_103209"/>